<organism evidence="1 2">
    <name type="scientific">Rhododendron griersonianum</name>
    <dbReference type="NCBI Taxonomy" id="479676"/>
    <lineage>
        <taxon>Eukaryota</taxon>
        <taxon>Viridiplantae</taxon>
        <taxon>Streptophyta</taxon>
        <taxon>Embryophyta</taxon>
        <taxon>Tracheophyta</taxon>
        <taxon>Spermatophyta</taxon>
        <taxon>Magnoliopsida</taxon>
        <taxon>eudicotyledons</taxon>
        <taxon>Gunneridae</taxon>
        <taxon>Pentapetalae</taxon>
        <taxon>asterids</taxon>
        <taxon>Ericales</taxon>
        <taxon>Ericaceae</taxon>
        <taxon>Ericoideae</taxon>
        <taxon>Rhodoreae</taxon>
        <taxon>Rhododendron</taxon>
    </lineage>
</organism>
<evidence type="ECO:0000313" key="1">
    <source>
        <dbReference type="EMBL" id="KAG5514164.1"/>
    </source>
</evidence>
<dbReference type="Proteomes" id="UP000823749">
    <property type="component" value="Chromosome 13"/>
</dbReference>
<dbReference type="AlphaFoldDB" id="A0AAV6HMG4"/>
<reference evidence="1 2" key="1">
    <citation type="submission" date="2020-08" db="EMBL/GenBank/DDBJ databases">
        <title>Plant Genome Project.</title>
        <authorList>
            <person name="Zhang R.-G."/>
        </authorList>
    </citation>
    <scope>NUCLEOTIDE SEQUENCE [LARGE SCALE GENOMIC DNA]</scope>
    <source>
        <strain evidence="1">WSP0</strain>
        <tissue evidence="1">Leaf</tissue>
    </source>
</reference>
<sequence length="134" mass="15086">MMEEVKMMKKMAIQMAKELSWKMGSKWEMFKLRTSGVAKVYWEDTALVHKNASIATTVYVVNATVQATMTALSKKDKETLLSLTTEAKELRSELTKNTTALTSLCAEVQAFKTLLSSRRSNLHEVQACTILSFI</sequence>
<evidence type="ECO:0000313" key="2">
    <source>
        <dbReference type="Proteomes" id="UP000823749"/>
    </source>
</evidence>
<keyword evidence="2" id="KW-1185">Reference proteome</keyword>
<gene>
    <name evidence="1" type="ORF">RHGRI_035534</name>
</gene>
<name>A0AAV6HMG4_9ERIC</name>
<accession>A0AAV6HMG4</accession>
<dbReference type="EMBL" id="JACTNZ010000013">
    <property type="protein sequence ID" value="KAG5514164.1"/>
    <property type="molecule type" value="Genomic_DNA"/>
</dbReference>
<proteinExistence type="predicted"/>
<comment type="caution">
    <text evidence="1">The sequence shown here is derived from an EMBL/GenBank/DDBJ whole genome shotgun (WGS) entry which is preliminary data.</text>
</comment>
<protein>
    <submittedName>
        <fullName evidence="1">Uncharacterized protein</fullName>
    </submittedName>
</protein>